<proteinExistence type="predicted"/>
<name>A0A0M4MS25_9GAMA</name>
<sequence length="251" mass="27309">MGGGKKYGACFQKIGCGRIHINAGSTISTSEVSSHEGLPATSQWEGLPAHRQTRAPRVGLWTSPTTQSPTPAQWEGLPAHRQTRAPRVGLWTSPTTQSPTPAQWEGLPAHRQTRAPRVGLWTSPTTQSPTFAREVQPPHLKVHLIIHPFTGNRTGKNPFQLNATTTTPLVCLDPVVYKENTMWVFILLQVPVTSPWGQPAAHTVPTVCMEGPPTAFSCLRAGGLRQALQLTQVFNLMPLLPPDHLGDISSH</sequence>
<organism evidence="1 2">
    <name type="scientific">Felid gammaherpesvirus 1</name>
    <dbReference type="NCBI Taxonomy" id="2560468"/>
    <lineage>
        <taxon>Viruses</taxon>
        <taxon>Duplodnaviria</taxon>
        <taxon>Heunggongvirae</taxon>
        <taxon>Peploviricota</taxon>
        <taxon>Herviviricetes</taxon>
        <taxon>Herpesvirales</taxon>
        <taxon>Orthoherpesviridae</taxon>
        <taxon>Gammaherpesvirinae</taxon>
        <taxon>Percavirus</taxon>
        <taxon>Percavirus felidgamma1</taxon>
    </lineage>
</organism>
<accession>A0A0M4MS25</accession>
<keyword evidence="2" id="KW-1185">Reference proteome</keyword>
<dbReference type="RefSeq" id="YP_009173873.1">
    <property type="nucleotide sequence ID" value="NC_028099.1"/>
</dbReference>
<evidence type="ECO:0000313" key="1">
    <source>
        <dbReference type="EMBL" id="ALE14708.1"/>
    </source>
</evidence>
<protein>
    <submittedName>
        <fullName evidence="1">F2</fullName>
    </submittedName>
</protein>
<reference evidence="1 2" key="1">
    <citation type="journal article" date="2015" name="Genome Announc.">
        <title>First Complete Genome Sequence of Felis catus Gammaherpesvirus 1.</title>
        <authorList>
            <person name="Troyer R.M."/>
            <person name="Lee J.S."/>
            <person name="Vuyisich M."/>
            <person name="Chain P."/>
            <person name="Lo C.C."/>
            <person name="Kronmiller B."/>
            <person name="Bracha S."/>
            <person name="Avery A.C."/>
            <person name="VandeWoude S."/>
        </authorList>
    </citation>
    <scope>NUCLEOTIDE SEQUENCE [LARGE SCALE GENOMIC DNA]</scope>
    <source>
        <strain evidence="1">31286</strain>
    </source>
</reference>
<dbReference type="GeneID" id="26100387"/>
<dbReference type="EMBL" id="KT595939">
    <property type="protein sequence ID" value="ALE14708.1"/>
    <property type="molecule type" value="Genomic_DNA"/>
</dbReference>
<evidence type="ECO:0000313" key="2">
    <source>
        <dbReference type="Proteomes" id="UP000152314"/>
    </source>
</evidence>
<dbReference type="Proteomes" id="UP000152314">
    <property type="component" value="Segment"/>
</dbReference>
<dbReference type="KEGG" id="vg:26100387"/>